<protein>
    <submittedName>
        <fullName evidence="2">L-ribulose-5-phosphate 3-epimerase UlaE</fullName>
        <ecNumber evidence="2">5.1.3.22</ecNumber>
    </submittedName>
</protein>
<dbReference type="InterPro" id="IPR013022">
    <property type="entry name" value="Xyl_isomerase-like_TIM-brl"/>
</dbReference>
<evidence type="ECO:0000313" key="2">
    <source>
        <dbReference type="EMBL" id="TWT87388.1"/>
    </source>
</evidence>
<sequence length="281" mass="30353">MHLSYNTNGLAHHAPLDAMDLLAEIGYRGVAITIDHGVLNPLAHGLKQQTAKLRSEAERLGLKLSIETGARFLLDPRTKHEPTLVSADPGGRERRVDFYRRAIDLAADLGATCVSVWSGVVHDNADREAAIGRLVPGLVDTLEHAAARGVAVAFEPEPGMLIATLADYAGLKERLGPDGESLRLTIDIGHLHCQGETPIADLIERFADDLVNVHIEDMRAGAHEHLPFGEGEIDFPPVVAALQKIGYDGPLAVELSRHSHDGPRQARAAYDFLAPLLRSSP</sequence>
<dbReference type="InterPro" id="IPR036237">
    <property type="entry name" value="Xyl_isomerase-like_sf"/>
</dbReference>
<dbReference type="SUPFAM" id="SSF51658">
    <property type="entry name" value="Xylose isomerase-like"/>
    <property type="match status" value="1"/>
</dbReference>
<organism evidence="2 3">
    <name type="scientific">Pseudobythopirellula maris</name>
    <dbReference type="NCBI Taxonomy" id="2527991"/>
    <lineage>
        <taxon>Bacteria</taxon>
        <taxon>Pseudomonadati</taxon>
        <taxon>Planctomycetota</taxon>
        <taxon>Planctomycetia</taxon>
        <taxon>Pirellulales</taxon>
        <taxon>Lacipirellulaceae</taxon>
        <taxon>Pseudobythopirellula</taxon>
    </lineage>
</organism>
<keyword evidence="2" id="KW-0413">Isomerase</keyword>
<gene>
    <name evidence="2" type="primary">ulaE</name>
    <name evidence="2" type="ORF">Mal64_29270</name>
</gene>
<dbReference type="OrthoDB" id="1900402at2"/>
<reference evidence="2 3" key="1">
    <citation type="submission" date="2019-02" db="EMBL/GenBank/DDBJ databases">
        <title>Deep-cultivation of Planctomycetes and their phenomic and genomic characterization uncovers novel biology.</title>
        <authorList>
            <person name="Wiegand S."/>
            <person name="Jogler M."/>
            <person name="Boedeker C."/>
            <person name="Pinto D."/>
            <person name="Vollmers J."/>
            <person name="Rivas-Marin E."/>
            <person name="Kohn T."/>
            <person name="Peeters S.H."/>
            <person name="Heuer A."/>
            <person name="Rast P."/>
            <person name="Oberbeckmann S."/>
            <person name="Bunk B."/>
            <person name="Jeske O."/>
            <person name="Meyerdierks A."/>
            <person name="Storesund J.E."/>
            <person name="Kallscheuer N."/>
            <person name="Luecker S."/>
            <person name="Lage O.M."/>
            <person name="Pohl T."/>
            <person name="Merkel B.J."/>
            <person name="Hornburger P."/>
            <person name="Mueller R.-W."/>
            <person name="Bruemmer F."/>
            <person name="Labrenz M."/>
            <person name="Spormann A.M."/>
            <person name="Op Den Camp H."/>
            <person name="Overmann J."/>
            <person name="Amann R."/>
            <person name="Jetten M.S.M."/>
            <person name="Mascher T."/>
            <person name="Medema M.H."/>
            <person name="Devos D.P."/>
            <person name="Kaster A.-K."/>
            <person name="Ovreas L."/>
            <person name="Rohde M."/>
            <person name="Galperin M.Y."/>
            <person name="Jogler C."/>
        </authorList>
    </citation>
    <scope>NUCLEOTIDE SEQUENCE [LARGE SCALE GENOMIC DNA]</scope>
    <source>
        <strain evidence="2 3">Mal64</strain>
    </source>
</reference>
<dbReference type="InterPro" id="IPR050312">
    <property type="entry name" value="IolE/XylAMocC-like"/>
</dbReference>
<dbReference type="EC" id="5.1.3.22" evidence="2"/>
<evidence type="ECO:0000259" key="1">
    <source>
        <dbReference type="Pfam" id="PF01261"/>
    </source>
</evidence>
<dbReference type="EMBL" id="SJPQ01000003">
    <property type="protein sequence ID" value="TWT87388.1"/>
    <property type="molecule type" value="Genomic_DNA"/>
</dbReference>
<dbReference type="Gene3D" id="3.20.20.150">
    <property type="entry name" value="Divalent-metal-dependent TIM barrel enzymes"/>
    <property type="match status" value="1"/>
</dbReference>
<dbReference type="AlphaFoldDB" id="A0A5C5ZJP3"/>
<feature type="domain" description="Xylose isomerase-like TIM barrel" evidence="1">
    <location>
        <begin position="20"/>
        <end position="274"/>
    </location>
</feature>
<dbReference type="RefSeq" id="WP_146401476.1">
    <property type="nucleotide sequence ID" value="NZ_SJPQ01000003.1"/>
</dbReference>
<dbReference type="PANTHER" id="PTHR12110:SF52">
    <property type="entry name" value="XYLOSE ISOMERASE"/>
    <property type="match status" value="1"/>
</dbReference>
<dbReference type="GO" id="GO:0034015">
    <property type="term" value="F:L-ribulose-5-phosphate 3-epimerase activity"/>
    <property type="evidence" value="ECO:0007669"/>
    <property type="project" value="UniProtKB-EC"/>
</dbReference>
<name>A0A5C5ZJP3_9BACT</name>
<keyword evidence="3" id="KW-1185">Reference proteome</keyword>
<proteinExistence type="predicted"/>
<comment type="caution">
    <text evidence="2">The sequence shown here is derived from an EMBL/GenBank/DDBJ whole genome shotgun (WGS) entry which is preliminary data.</text>
</comment>
<dbReference type="Proteomes" id="UP000315440">
    <property type="component" value="Unassembled WGS sequence"/>
</dbReference>
<evidence type="ECO:0000313" key="3">
    <source>
        <dbReference type="Proteomes" id="UP000315440"/>
    </source>
</evidence>
<dbReference type="Pfam" id="PF01261">
    <property type="entry name" value="AP_endonuc_2"/>
    <property type="match status" value="1"/>
</dbReference>
<dbReference type="PANTHER" id="PTHR12110">
    <property type="entry name" value="HYDROXYPYRUVATE ISOMERASE"/>
    <property type="match status" value="1"/>
</dbReference>
<accession>A0A5C5ZJP3</accession>